<dbReference type="AlphaFoldDB" id="A0AAN9Y1C8"/>
<comment type="caution">
    <text evidence="2">The sequence shown here is derived from an EMBL/GenBank/DDBJ whole genome shotgun (WGS) entry which is preliminary data.</text>
</comment>
<evidence type="ECO:0000313" key="3">
    <source>
        <dbReference type="Proteomes" id="UP001367676"/>
    </source>
</evidence>
<dbReference type="Proteomes" id="UP001367676">
    <property type="component" value="Unassembled WGS sequence"/>
</dbReference>
<sequence>MSFNSFVSSIDDNYQLLDEDVPPRFSGDMEAFINSSNDDLKCISSINLSDSEVERKSSDNLALNATFECVESKENDVQLKESVEQSKENTEQSTKIPDQSKKNPEQTIENPEQSNGNNEQPKEIAEESTKSAALSKTFTEAAKSVEDQLKETQPTGYETENLQQRLDSIKLHLNRSIGGCIEKFKIENGGKLADLFSVEENLETAEKRKTYCISTTSAVQVESKTSGIQSTQSDLPERYNENQLSSQKCIDEKQEAKQLCPECKKNLKKSKLQSVPDQRPKVVIELVYELTKKVYQIKTPFTEGEEENDQTAYQFLKQFEFVFSSLADDDLQKSLCFRQLLSSGLDTDWVDFEPYDTPYVKLRQMFLWRHFSRSIQREIYEEFKKTNFEKSIFENCADYVGYWVSKFQGIEMAEESLVSTFVKNLPEMLQRIVEERNPKTLIALKQIIYDLPMDLIVLASTRK</sequence>
<keyword evidence="3" id="KW-1185">Reference proteome</keyword>
<reference evidence="2 3" key="1">
    <citation type="submission" date="2024-03" db="EMBL/GenBank/DDBJ databases">
        <title>Adaptation during the transition from Ophiocordyceps entomopathogen to insect associate is accompanied by gene loss and intensified selection.</title>
        <authorList>
            <person name="Ward C.M."/>
            <person name="Onetto C.A."/>
            <person name="Borneman A.R."/>
        </authorList>
    </citation>
    <scope>NUCLEOTIDE SEQUENCE [LARGE SCALE GENOMIC DNA]</scope>
    <source>
        <strain evidence="2">AWRI1</strain>
        <tissue evidence="2">Single Adult Female</tissue>
    </source>
</reference>
<protein>
    <submittedName>
        <fullName evidence="2">Uncharacterized protein</fullName>
    </submittedName>
</protein>
<evidence type="ECO:0000256" key="1">
    <source>
        <dbReference type="SAM" id="MobiDB-lite"/>
    </source>
</evidence>
<evidence type="ECO:0000313" key="2">
    <source>
        <dbReference type="EMBL" id="KAK7580737.1"/>
    </source>
</evidence>
<accession>A0AAN9Y1C8</accession>
<name>A0AAN9Y1C8_9HEMI</name>
<organism evidence="2 3">
    <name type="scientific">Parthenolecanium corni</name>
    <dbReference type="NCBI Taxonomy" id="536013"/>
    <lineage>
        <taxon>Eukaryota</taxon>
        <taxon>Metazoa</taxon>
        <taxon>Ecdysozoa</taxon>
        <taxon>Arthropoda</taxon>
        <taxon>Hexapoda</taxon>
        <taxon>Insecta</taxon>
        <taxon>Pterygota</taxon>
        <taxon>Neoptera</taxon>
        <taxon>Paraneoptera</taxon>
        <taxon>Hemiptera</taxon>
        <taxon>Sternorrhyncha</taxon>
        <taxon>Coccoidea</taxon>
        <taxon>Coccidae</taxon>
        <taxon>Parthenolecanium</taxon>
    </lineage>
</organism>
<proteinExistence type="predicted"/>
<gene>
    <name evidence="2" type="ORF">V9T40_001366</name>
</gene>
<feature type="region of interest" description="Disordered" evidence="1">
    <location>
        <begin position="73"/>
        <end position="131"/>
    </location>
</feature>
<feature type="compositionally biased region" description="Polar residues" evidence="1">
    <location>
        <begin position="105"/>
        <end position="119"/>
    </location>
</feature>
<dbReference type="EMBL" id="JBBCAQ010000034">
    <property type="protein sequence ID" value="KAK7580737.1"/>
    <property type="molecule type" value="Genomic_DNA"/>
</dbReference>
<feature type="compositionally biased region" description="Basic and acidic residues" evidence="1">
    <location>
        <begin position="120"/>
        <end position="129"/>
    </location>
</feature>
<feature type="compositionally biased region" description="Basic and acidic residues" evidence="1">
    <location>
        <begin position="73"/>
        <end position="90"/>
    </location>
</feature>